<accession>A0ABP0ZDA4</accession>
<dbReference type="Pfam" id="PF12753">
    <property type="entry name" value="Nro1"/>
    <property type="match status" value="2"/>
</dbReference>
<dbReference type="InterPro" id="IPR024318">
    <property type="entry name" value="Nro1/ETT1"/>
</dbReference>
<evidence type="ECO:0000256" key="9">
    <source>
        <dbReference type="SAM" id="MobiDB-lite"/>
    </source>
</evidence>
<gene>
    <name evidence="10" type="ORF">LODBEIA_P03830</name>
</gene>
<sequence>MAKRTLGMGNAAKAKKQKTLESKQDSVDLEAPSQPTPPKDSNQLTVELPEEVDADDEISQLKGLYKTYIDSERDSDLILNGIIHECDRLLRNSQADSKEPLAAIFYKIYAIALSESANFHTDAPKKVSEFFDAAIERIEDGLEKFPRDIDLLFTKSKILVNRIALEKISQLTLESRIEDEGVSQVKRDLDEALQIYEDAELRAQELGEFAAFNSEEYWDILEAVDDLLDIVDNFGKDDEQRLEDDDDDDEEEAEAEEAEKAVEEELNVEDAEKAAAEEEEGEDEEDEDVELAESHPLYAIKNTDEYNQWWRDHTTRYLANLLKTASPSPSLRRQLNARLGQSFLQEAEIPSSVYTTLKFDEDYQGIEELEGLNVDEAKDIAQDLISKALQHLKEAEDKDEPESWVAIAEAMISLGNLHDVDSKEQESLYEEAEKLLNKANNATNGKYQDALENLIG</sequence>
<evidence type="ECO:0000313" key="11">
    <source>
        <dbReference type="Proteomes" id="UP001497383"/>
    </source>
</evidence>
<evidence type="ECO:0000313" key="10">
    <source>
        <dbReference type="EMBL" id="CAK9435656.1"/>
    </source>
</evidence>
<evidence type="ECO:0000256" key="7">
    <source>
        <dbReference type="ARBA" id="ARBA00023163"/>
    </source>
</evidence>
<comment type="subcellular location">
    <subcellularLocation>
        <location evidence="2">Nucleus</location>
    </subcellularLocation>
</comment>
<evidence type="ECO:0000256" key="4">
    <source>
        <dbReference type="ARBA" id="ARBA00017359"/>
    </source>
</evidence>
<comment type="similarity">
    <text evidence="3">Belongs to the ETT1 family.</text>
</comment>
<dbReference type="PANTHER" id="PTHR28290:SF1">
    <property type="entry name" value="ENHANCER OF TRANSLATION TERMINATION 1"/>
    <property type="match status" value="1"/>
</dbReference>
<dbReference type="GeneID" id="92205579"/>
<dbReference type="PANTHER" id="PTHR28290">
    <property type="entry name" value="ENHANCER OF TRANSLATION TERMINATION 1"/>
    <property type="match status" value="1"/>
</dbReference>
<keyword evidence="8" id="KW-0539">Nucleus</keyword>
<evidence type="ECO:0000256" key="5">
    <source>
        <dbReference type="ARBA" id="ARBA00022845"/>
    </source>
</evidence>
<evidence type="ECO:0000256" key="2">
    <source>
        <dbReference type="ARBA" id="ARBA00004123"/>
    </source>
</evidence>
<protein>
    <recommendedName>
        <fullName evidence="4">Enhancer of translation termination 1</fullName>
    </recommendedName>
</protein>
<evidence type="ECO:0000256" key="6">
    <source>
        <dbReference type="ARBA" id="ARBA00023015"/>
    </source>
</evidence>
<keyword evidence="6" id="KW-0805">Transcription regulation</keyword>
<feature type="compositionally biased region" description="Acidic residues" evidence="9">
    <location>
        <begin position="277"/>
        <end position="291"/>
    </location>
</feature>
<feature type="region of interest" description="Disordered" evidence="9">
    <location>
        <begin position="1"/>
        <end position="45"/>
    </location>
</feature>
<dbReference type="RefSeq" id="XP_066827321.1">
    <property type="nucleotide sequence ID" value="XM_066973983.1"/>
</dbReference>
<keyword evidence="7" id="KW-0804">Transcription</keyword>
<organism evidence="10 11">
    <name type="scientific">Lodderomyces beijingensis</name>
    <dbReference type="NCBI Taxonomy" id="1775926"/>
    <lineage>
        <taxon>Eukaryota</taxon>
        <taxon>Fungi</taxon>
        <taxon>Dikarya</taxon>
        <taxon>Ascomycota</taxon>
        <taxon>Saccharomycotina</taxon>
        <taxon>Pichiomycetes</taxon>
        <taxon>Debaryomycetaceae</taxon>
        <taxon>Candida/Lodderomyces clade</taxon>
        <taxon>Lodderomyces</taxon>
    </lineage>
</organism>
<evidence type="ECO:0000256" key="3">
    <source>
        <dbReference type="ARBA" id="ARBA00007273"/>
    </source>
</evidence>
<dbReference type="Proteomes" id="UP001497383">
    <property type="component" value="Chromosome 1"/>
</dbReference>
<evidence type="ECO:0000256" key="8">
    <source>
        <dbReference type="ARBA" id="ARBA00023242"/>
    </source>
</evidence>
<comment type="function">
    <text evidence="1">Required for correct translation termination and probably involved in regulation of hypoxic gene expression.</text>
</comment>
<reference evidence="10 11" key="1">
    <citation type="submission" date="2024-03" db="EMBL/GenBank/DDBJ databases">
        <authorList>
            <person name="Brejova B."/>
        </authorList>
    </citation>
    <scope>NUCLEOTIDE SEQUENCE [LARGE SCALE GENOMIC DNA]</scope>
    <source>
        <strain evidence="10 11">CBS 14171</strain>
    </source>
</reference>
<feature type="compositionally biased region" description="Acidic residues" evidence="9">
    <location>
        <begin position="240"/>
        <end position="257"/>
    </location>
</feature>
<evidence type="ECO:0000256" key="1">
    <source>
        <dbReference type="ARBA" id="ARBA00003395"/>
    </source>
</evidence>
<dbReference type="EMBL" id="OZ022405">
    <property type="protein sequence ID" value="CAK9435656.1"/>
    <property type="molecule type" value="Genomic_DNA"/>
</dbReference>
<keyword evidence="5" id="KW-0810">Translation regulation</keyword>
<feature type="region of interest" description="Disordered" evidence="9">
    <location>
        <begin position="238"/>
        <end position="295"/>
    </location>
</feature>
<name>A0ABP0ZDA4_9ASCO</name>
<proteinExistence type="inferred from homology"/>
<keyword evidence="11" id="KW-1185">Reference proteome</keyword>